<dbReference type="Proteomes" id="UP000032180">
    <property type="component" value="Chromosome 12"/>
</dbReference>
<name>A0A0D9XXV7_9ORYZ</name>
<reference evidence="3" key="2">
    <citation type="submission" date="2013-12" db="EMBL/GenBank/DDBJ databases">
        <authorList>
            <person name="Yu Y."/>
            <person name="Lee S."/>
            <person name="de Baynast K."/>
            <person name="Wissotski M."/>
            <person name="Liu L."/>
            <person name="Talag J."/>
            <person name="Goicoechea J."/>
            <person name="Angelova A."/>
            <person name="Jetty R."/>
            <person name="Kudrna D."/>
            <person name="Golser W."/>
            <person name="Rivera L."/>
            <person name="Zhang J."/>
            <person name="Wing R."/>
        </authorList>
    </citation>
    <scope>NUCLEOTIDE SEQUENCE</scope>
</reference>
<dbReference type="HOGENOM" id="CLU_2458042_0_0_1"/>
<protein>
    <submittedName>
        <fullName evidence="2">Uncharacterized protein</fullName>
    </submittedName>
</protein>
<feature type="compositionally biased region" description="Basic and acidic residues" evidence="1">
    <location>
        <begin position="11"/>
        <end position="25"/>
    </location>
</feature>
<keyword evidence="3" id="KW-1185">Reference proteome</keyword>
<feature type="compositionally biased region" description="Low complexity" evidence="1">
    <location>
        <begin position="46"/>
        <end position="67"/>
    </location>
</feature>
<evidence type="ECO:0000313" key="2">
    <source>
        <dbReference type="EnsemblPlants" id="LPERR12G05550.1"/>
    </source>
</evidence>
<dbReference type="AlphaFoldDB" id="A0A0D9XXV7"/>
<organism evidence="2 3">
    <name type="scientific">Leersia perrieri</name>
    <dbReference type="NCBI Taxonomy" id="77586"/>
    <lineage>
        <taxon>Eukaryota</taxon>
        <taxon>Viridiplantae</taxon>
        <taxon>Streptophyta</taxon>
        <taxon>Embryophyta</taxon>
        <taxon>Tracheophyta</taxon>
        <taxon>Spermatophyta</taxon>
        <taxon>Magnoliopsida</taxon>
        <taxon>Liliopsida</taxon>
        <taxon>Poales</taxon>
        <taxon>Poaceae</taxon>
        <taxon>BOP clade</taxon>
        <taxon>Oryzoideae</taxon>
        <taxon>Oryzeae</taxon>
        <taxon>Oryzinae</taxon>
        <taxon>Leersia</taxon>
    </lineage>
</organism>
<dbReference type="EnsemblPlants" id="LPERR12G05550.1">
    <property type="protein sequence ID" value="LPERR12G05550.1"/>
    <property type="gene ID" value="LPERR12G05550"/>
</dbReference>
<proteinExistence type="predicted"/>
<feature type="region of interest" description="Disordered" evidence="1">
    <location>
        <begin position="1"/>
        <end position="89"/>
    </location>
</feature>
<reference evidence="2" key="3">
    <citation type="submission" date="2015-04" db="UniProtKB">
        <authorList>
            <consortium name="EnsemblPlants"/>
        </authorList>
    </citation>
    <scope>IDENTIFICATION</scope>
</reference>
<evidence type="ECO:0000256" key="1">
    <source>
        <dbReference type="SAM" id="MobiDB-lite"/>
    </source>
</evidence>
<accession>A0A0D9XXV7</accession>
<reference evidence="2 3" key="1">
    <citation type="submission" date="2012-08" db="EMBL/GenBank/DDBJ databases">
        <title>Oryza genome evolution.</title>
        <authorList>
            <person name="Wing R.A."/>
        </authorList>
    </citation>
    <scope>NUCLEOTIDE SEQUENCE</scope>
</reference>
<sequence length="89" mass="9629">MRDQGLSFVKAQDDRQRRGAWRGRESYQGGEPPVWRGGPVAGDTPAGSGATTRRGSAAATGTPARGSCEQDGSRRWRRRRAATLNDAAW</sequence>
<evidence type="ECO:0000313" key="3">
    <source>
        <dbReference type="Proteomes" id="UP000032180"/>
    </source>
</evidence>
<dbReference type="Gramene" id="LPERR12G05550.1">
    <property type="protein sequence ID" value="LPERR12G05550.1"/>
    <property type="gene ID" value="LPERR12G05550"/>
</dbReference>